<dbReference type="InterPro" id="IPR027417">
    <property type="entry name" value="P-loop_NTPase"/>
</dbReference>
<accession>A0ABS9CJQ4</accession>
<dbReference type="InterPro" id="IPR007694">
    <property type="entry name" value="DNA_helicase_DnaB-like_C"/>
</dbReference>
<dbReference type="InterPro" id="IPR032675">
    <property type="entry name" value="LRR_dom_sf"/>
</dbReference>
<dbReference type="Pfam" id="PF13306">
    <property type="entry name" value="LRR_5"/>
    <property type="match status" value="2"/>
</dbReference>
<proteinExistence type="predicted"/>
<dbReference type="PANTHER" id="PTHR30153:SF2">
    <property type="entry name" value="REPLICATIVE DNA HELICASE"/>
    <property type="match status" value="1"/>
</dbReference>
<dbReference type="PROSITE" id="PS51199">
    <property type="entry name" value="SF4_HELICASE"/>
    <property type="match status" value="1"/>
</dbReference>
<dbReference type="SUPFAM" id="SSF52058">
    <property type="entry name" value="L domain-like"/>
    <property type="match status" value="1"/>
</dbReference>
<feature type="domain" description="SF4 helicase" evidence="1">
    <location>
        <begin position="1"/>
        <end position="266"/>
    </location>
</feature>
<dbReference type="Pfam" id="PF03796">
    <property type="entry name" value="DnaB_C"/>
    <property type="match status" value="1"/>
</dbReference>
<dbReference type="InterPro" id="IPR026906">
    <property type="entry name" value="LRR_5"/>
</dbReference>
<reference evidence="2 3" key="1">
    <citation type="submission" date="2020-12" db="EMBL/GenBank/DDBJ databases">
        <title>Whole genome sequences of gut porcine anaerobes.</title>
        <authorList>
            <person name="Kubasova T."/>
            <person name="Jahodarova E."/>
            <person name="Rychlik I."/>
        </authorList>
    </citation>
    <scope>NUCLEOTIDE SEQUENCE [LARGE SCALE GENOMIC DNA]</scope>
    <source>
        <strain evidence="2 3">An925</strain>
    </source>
</reference>
<dbReference type="RefSeq" id="WP_301638664.1">
    <property type="nucleotide sequence ID" value="NZ_JADYTN010000039.1"/>
</dbReference>
<gene>
    <name evidence="2" type="ORF">I6E12_11855</name>
</gene>
<sequence>METDTIRTGFSSIDMVTEGLKSSEVMVIAGRGRTGKTTFALSIAKNVAVDKKIPCAFFSMETTCVKLTNQLIANICNIDGDKIINGQINHDEWEKLDKHISSLTGSPLYIDDKPSLTIDELRDSVRKLSSEHGVRLFIIDSLQLIDCYKHYCSDELFVCMNSLRKLADELKVTMIITSILGVGTEEKHHYPKMSDHHEFMVFNDFADYSIFLYRPDHYHVQTIEKKAEGVNFGCLKIAKRGFEQTGENILLYINERNAFAQLNHSFDYKTQRMVTAVDEICKPNKTILLLQDNGIMKNLTDILNVYFPHDTIIVPQINCNPDKDLPYIRLLCQEHHPDLIIGVELGAMYAIMLHDYHRICINPCSWYVLRSFTNITALENLDKHLFDNLSEESRRKCWGFFIRSKIPYNCLRESFISQFFPNVIDIPKNDRDDRAILQDVILPFAKMLLDEERTDEWGVTYSSYGRKLKKIDPLLFNCEEYTIPEGVEEMLDSFWLTEAKLKRIQLPSTLRKMDVNTFIRCEIEELELPEGITEVPEFMCECCRKLKKLVLPSTIKEIKGGAFNCCTQLEEINLPGNIEFIEDGCFRYTESLKYVKLPSQIEYISSELFYCSGIETIDIHEQITEIGHWAFWGCARLKRLIIPKTVKCIGYGIVSAHEGFEGVECHAKGFHVENDALIDDERQELLCCWTHQKNYIIPGGIKRIADFSGNPYVETITVKQFVELTTSDTFASDTNLQKIEFLSGVTGICGGTYYNCPKLENK</sequence>
<dbReference type="SUPFAM" id="SSF52540">
    <property type="entry name" value="P-loop containing nucleoside triphosphate hydrolases"/>
    <property type="match status" value="1"/>
</dbReference>
<evidence type="ECO:0000313" key="3">
    <source>
        <dbReference type="Proteomes" id="UP001200470"/>
    </source>
</evidence>
<organism evidence="2 3">
    <name type="scientific">Xylanibacter brevis</name>
    <dbReference type="NCBI Taxonomy" id="83231"/>
    <lineage>
        <taxon>Bacteria</taxon>
        <taxon>Pseudomonadati</taxon>
        <taxon>Bacteroidota</taxon>
        <taxon>Bacteroidia</taxon>
        <taxon>Bacteroidales</taxon>
        <taxon>Prevotellaceae</taxon>
        <taxon>Xylanibacter</taxon>
    </lineage>
</organism>
<evidence type="ECO:0000259" key="1">
    <source>
        <dbReference type="PROSITE" id="PS51199"/>
    </source>
</evidence>
<keyword evidence="3" id="KW-1185">Reference proteome</keyword>
<dbReference type="EMBL" id="JADYTN010000039">
    <property type="protein sequence ID" value="MCF2564790.1"/>
    <property type="molecule type" value="Genomic_DNA"/>
</dbReference>
<protein>
    <submittedName>
        <fullName evidence="2">Leucine-rich repeat protein</fullName>
    </submittedName>
</protein>
<dbReference type="Gene3D" id="3.40.50.300">
    <property type="entry name" value="P-loop containing nucleotide triphosphate hydrolases"/>
    <property type="match status" value="1"/>
</dbReference>
<dbReference type="Gene3D" id="3.80.10.10">
    <property type="entry name" value="Ribonuclease Inhibitor"/>
    <property type="match status" value="2"/>
</dbReference>
<dbReference type="PANTHER" id="PTHR30153">
    <property type="entry name" value="REPLICATIVE DNA HELICASE DNAB"/>
    <property type="match status" value="1"/>
</dbReference>
<dbReference type="Proteomes" id="UP001200470">
    <property type="component" value="Unassembled WGS sequence"/>
</dbReference>
<evidence type="ECO:0000313" key="2">
    <source>
        <dbReference type="EMBL" id="MCF2564790.1"/>
    </source>
</evidence>
<name>A0ABS9CJQ4_9BACT</name>
<comment type="caution">
    <text evidence="2">The sequence shown here is derived from an EMBL/GenBank/DDBJ whole genome shotgun (WGS) entry which is preliminary data.</text>
</comment>